<comment type="caution">
    <text evidence="2">The sequence shown here is derived from an EMBL/GenBank/DDBJ whole genome shotgun (WGS) entry which is preliminary data.</text>
</comment>
<keyword evidence="3" id="KW-1185">Reference proteome</keyword>
<dbReference type="OrthoDB" id="2415936at2759"/>
<gene>
    <name evidence="2" type="ORF">CWI38_0958p0030</name>
</gene>
<protein>
    <submittedName>
        <fullName evidence="2">Uncharacterized protein</fullName>
    </submittedName>
</protein>
<accession>A0A4Q9LWF5</accession>
<sequence>LHPVNNSTIEQDPVNNSTNTLHPLNKSTNEQDPVNNSTNTLHPVNDSRNNLHPVSNSSNKQDPVSNTTYEQDPVNNSTIPYTLTNTLSTNTISTTNNTSLKDYNLHFKDDLVDKALNFIQSELAPIVESNSGLVSNLEDLMEYFVFGEGDSIEMRRRRVGGYVNGVLMSIYDGNSSELKEVLKGIVVGESKLSRKYNGSNVLGVRVIVFMHILGLGLGLG</sequence>
<dbReference type="STRING" id="1176355.A0A4Q9LWF5"/>
<dbReference type="Proteomes" id="UP000292282">
    <property type="component" value="Unassembled WGS sequence"/>
</dbReference>
<reference evidence="2 3" key="1">
    <citation type="submission" date="2017-12" db="EMBL/GenBank/DDBJ databases">
        <authorList>
            <person name="Pombert J.-F."/>
            <person name="Haag K.L."/>
            <person name="Ebert D."/>
        </authorList>
    </citation>
    <scope>NUCLEOTIDE SEQUENCE [LARGE SCALE GENOMIC DNA]</scope>
    <source>
        <strain evidence="2">IL-G-3</strain>
    </source>
</reference>
<evidence type="ECO:0000313" key="2">
    <source>
        <dbReference type="EMBL" id="TBU11970.1"/>
    </source>
</evidence>
<name>A0A4Q9LWF5_9MICR</name>
<feature type="region of interest" description="Disordered" evidence="1">
    <location>
        <begin position="1"/>
        <end position="77"/>
    </location>
</feature>
<proteinExistence type="predicted"/>
<dbReference type="AlphaFoldDB" id="A0A4Q9LWF5"/>
<organism evidence="2 3">
    <name type="scientific">Hamiltosporidium tvaerminnensis</name>
    <dbReference type="NCBI Taxonomy" id="1176355"/>
    <lineage>
        <taxon>Eukaryota</taxon>
        <taxon>Fungi</taxon>
        <taxon>Fungi incertae sedis</taxon>
        <taxon>Microsporidia</taxon>
        <taxon>Dubosqiidae</taxon>
        <taxon>Hamiltosporidium</taxon>
    </lineage>
</organism>
<feature type="non-terminal residue" evidence="2">
    <location>
        <position position="1"/>
    </location>
</feature>
<dbReference type="VEuPathDB" id="MicrosporidiaDB:CWI38_0958p0030"/>
<evidence type="ECO:0000256" key="1">
    <source>
        <dbReference type="SAM" id="MobiDB-lite"/>
    </source>
</evidence>
<evidence type="ECO:0000313" key="3">
    <source>
        <dbReference type="Proteomes" id="UP000292282"/>
    </source>
</evidence>
<dbReference type="EMBL" id="PITK01000958">
    <property type="protein sequence ID" value="TBU11970.1"/>
    <property type="molecule type" value="Genomic_DNA"/>
</dbReference>